<name>A0A0E9WV03_ANGAN</name>
<reference evidence="1" key="2">
    <citation type="journal article" date="2015" name="Fish Shellfish Immunol.">
        <title>Early steps in the European eel (Anguilla anguilla)-Vibrio vulnificus interaction in the gills: Role of the RtxA13 toxin.</title>
        <authorList>
            <person name="Callol A."/>
            <person name="Pajuelo D."/>
            <person name="Ebbesson L."/>
            <person name="Teles M."/>
            <person name="MacKenzie S."/>
            <person name="Amaro C."/>
        </authorList>
    </citation>
    <scope>NUCLEOTIDE SEQUENCE</scope>
</reference>
<accession>A0A0E9WV03</accession>
<dbReference type="EMBL" id="GBXM01014501">
    <property type="protein sequence ID" value="JAH94076.1"/>
    <property type="molecule type" value="Transcribed_RNA"/>
</dbReference>
<dbReference type="AlphaFoldDB" id="A0A0E9WV03"/>
<protein>
    <submittedName>
        <fullName evidence="1">Uncharacterized protein</fullName>
    </submittedName>
</protein>
<sequence>MVLYRETACLFRSERHTLKLNISLKGSLKPCFYISL</sequence>
<proteinExistence type="predicted"/>
<evidence type="ECO:0000313" key="1">
    <source>
        <dbReference type="EMBL" id="JAH94076.1"/>
    </source>
</evidence>
<organism evidence="1">
    <name type="scientific">Anguilla anguilla</name>
    <name type="common">European freshwater eel</name>
    <name type="synonym">Muraena anguilla</name>
    <dbReference type="NCBI Taxonomy" id="7936"/>
    <lineage>
        <taxon>Eukaryota</taxon>
        <taxon>Metazoa</taxon>
        <taxon>Chordata</taxon>
        <taxon>Craniata</taxon>
        <taxon>Vertebrata</taxon>
        <taxon>Euteleostomi</taxon>
        <taxon>Actinopterygii</taxon>
        <taxon>Neopterygii</taxon>
        <taxon>Teleostei</taxon>
        <taxon>Anguilliformes</taxon>
        <taxon>Anguillidae</taxon>
        <taxon>Anguilla</taxon>
    </lineage>
</organism>
<reference evidence="1" key="1">
    <citation type="submission" date="2014-11" db="EMBL/GenBank/DDBJ databases">
        <authorList>
            <person name="Amaro Gonzalez C."/>
        </authorList>
    </citation>
    <scope>NUCLEOTIDE SEQUENCE</scope>
</reference>